<gene>
    <name evidence="1" type="ORF">U27_06852</name>
</gene>
<protein>
    <submittedName>
        <fullName evidence="1">Probable NADH-dependent dehydrogenase related protein</fullName>
    </submittedName>
</protein>
<dbReference type="Proteomes" id="UP000030661">
    <property type="component" value="Unassembled WGS sequence"/>
</dbReference>
<evidence type="ECO:0000313" key="2">
    <source>
        <dbReference type="Proteomes" id="UP000030661"/>
    </source>
</evidence>
<dbReference type="EMBL" id="DF820471">
    <property type="protein sequence ID" value="GAK59866.1"/>
    <property type="molecule type" value="Genomic_DNA"/>
</dbReference>
<dbReference type="AlphaFoldDB" id="A0A081C5L1"/>
<proteinExistence type="predicted"/>
<reference evidence="1" key="1">
    <citation type="journal article" date="2015" name="PeerJ">
        <title>First genomic representation of candidate bacterial phylum KSB3 points to enhanced environmental sensing as a trigger of wastewater bulking.</title>
        <authorList>
            <person name="Sekiguchi Y."/>
            <person name="Ohashi A."/>
            <person name="Parks D.H."/>
            <person name="Yamauchi T."/>
            <person name="Tyson G.W."/>
            <person name="Hugenholtz P."/>
        </authorList>
    </citation>
    <scope>NUCLEOTIDE SEQUENCE [LARGE SCALE GENOMIC DNA]</scope>
</reference>
<keyword evidence="2" id="KW-1185">Reference proteome</keyword>
<dbReference type="STRING" id="1499967.U27_06852"/>
<name>A0A081C5L1_VECG1</name>
<dbReference type="eggNOG" id="COG0673">
    <property type="taxonomic scope" value="Bacteria"/>
</dbReference>
<sequence>MTLATPDGLASPALEGVWFPDGFHGAMAELLCAIEEHSARNNLRSLALCFAALQSAEQHEPVIPGTVHKLVI</sequence>
<dbReference type="HOGENOM" id="CLU_2714146_0_0_0"/>
<evidence type="ECO:0000313" key="1">
    <source>
        <dbReference type="EMBL" id="GAK59866.1"/>
    </source>
</evidence>
<organism evidence="1">
    <name type="scientific">Vecturithrix granuli</name>
    <dbReference type="NCBI Taxonomy" id="1499967"/>
    <lineage>
        <taxon>Bacteria</taxon>
        <taxon>Candidatus Moduliflexota</taxon>
        <taxon>Candidatus Vecturitrichia</taxon>
        <taxon>Candidatus Vecturitrichales</taxon>
        <taxon>Candidatus Vecturitrichaceae</taxon>
        <taxon>Candidatus Vecturithrix</taxon>
    </lineage>
</organism>
<accession>A0A081C5L1</accession>